<protein>
    <submittedName>
        <fullName evidence="2">Uncharacterized protein</fullName>
    </submittedName>
</protein>
<keyword evidence="3" id="KW-1185">Reference proteome</keyword>
<gene>
    <name evidence="2" type="ORF">FXN61_36905</name>
</gene>
<feature type="region of interest" description="Disordered" evidence="1">
    <location>
        <begin position="283"/>
        <end position="306"/>
    </location>
</feature>
<name>A0ABX1FTT9_9PSEU</name>
<accession>A0ABX1FTT9</accession>
<proteinExistence type="predicted"/>
<evidence type="ECO:0000313" key="3">
    <source>
        <dbReference type="Proteomes" id="UP001515943"/>
    </source>
</evidence>
<sequence>MRIPAGTDVVRLVPFTEDNISAWLKVWNASNVGYFKQQGIAPLAAETVMAHHDLAVQPLLLLMLALYDAADNALQRHQDSLGRAGLYEKLLYRFASREINKGAVPTSEDTRTPDRHVELELERLSVVAFAMFRRGAQWITASDLDDDLQALLGATQPKPYGMRKPLSDADRIVGRFFFVQCAKAIREEETLRTYEFLHATFGEYLVVRFTWRILNDLHVSESSRYHRVSGAQPDDSHLHALLSLTPLTSSNSVIDFLITRGGDVRERGSVRITATWSCPWAASAMRSAPQRPRSTRRSRQQPSTGLAVLSAARVDRQAATPTRSQPVLLLRTGVVRCPSRMNVLRLSSHGLRALCTVNAYRAPQFPPRHVDRGRHSQRQHAARVGSPERKCLGQ</sequence>
<organism evidence="2 3">
    <name type="scientific">Lentzea indica</name>
    <dbReference type="NCBI Taxonomy" id="2604800"/>
    <lineage>
        <taxon>Bacteria</taxon>
        <taxon>Bacillati</taxon>
        <taxon>Actinomycetota</taxon>
        <taxon>Actinomycetes</taxon>
        <taxon>Pseudonocardiales</taxon>
        <taxon>Pseudonocardiaceae</taxon>
        <taxon>Lentzea</taxon>
    </lineage>
</organism>
<dbReference type="EMBL" id="VSRL01000215">
    <property type="protein sequence ID" value="NKE62036.1"/>
    <property type="molecule type" value="Genomic_DNA"/>
</dbReference>
<evidence type="ECO:0000313" key="2">
    <source>
        <dbReference type="EMBL" id="NKE62036.1"/>
    </source>
</evidence>
<reference evidence="2 3" key="1">
    <citation type="submission" date="2019-08" db="EMBL/GenBank/DDBJ databases">
        <title>Lentzea from Indian Himalayas.</title>
        <authorList>
            <person name="Mandal S."/>
            <person name="Mallick Gupta A."/>
            <person name="Maiti P.K."/>
            <person name="Sarkar J."/>
            <person name="Mandal S."/>
        </authorList>
    </citation>
    <scope>NUCLEOTIDE SEQUENCE [LARGE SCALE GENOMIC DNA]</scope>
    <source>
        <strain evidence="2 3">PSKA42</strain>
    </source>
</reference>
<dbReference type="Proteomes" id="UP001515943">
    <property type="component" value="Unassembled WGS sequence"/>
</dbReference>
<feature type="region of interest" description="Disordered" evidence="1">
    <location>
        <begin position="364"/>
        <end position="394"/>
    </location>
</feature>
<comment type="caution">
    <text evidence="2">The sequence shown here is derived from an EMBL/GenBank/DDBJ whole genome shotgun (WGS) entry which is preliminary data.</text>
</comment>
<evidence type="ECO:0000256" key="1">
    <source>
        <dbReference type="SAM" id="MobiDB-lite"/>
    </source>
</evidence>